<protein>
    <submittedName>
        <fullName evidence="1">Putative transmembrane protein</fullName>
    </submittedName>
</protein>
<keyword evidence="1" id="KW-0812">Transmembrane</keyword>
<reference evidence="2" key="1">
    <citation type="journal article" date="2014" name="Soil Biol. Biochem.">
        <title>Structure and function of bacterial communities in ageing soils: Insights from the Mendocino ecological staircase.</title>
        <authorList>
            <person name="Uroz S."/>
            <person name="Tech J.J."/>
            <person name="Sawaya N.A."/>
            <person name="Frey-Klett P."/>
            <person name="Leveau J.H.J."/>
        </authorList>
    </citation>
    <scope>NUCLEOTIDE SEQUENCE [LARGE SCALE GENOMIC DNA]</scope>
    <source>
        <strain evidence="2">Cal35</strain>
    </source>
</reference>
<dbReference type="InterPro" id="IPR021390">
    <property type="entry name" value="DUF3025"/>
</dbReference>
<dbReference type="Pfam" id="PF11227">
    <property type="entry name" value="DUF3025"/>
    <property type="match status" value="1"/>
</dbReference>
<dbReference type="RefSeq" id="WP_052135399.1">
    <property type="nucleotide sequence ID" value="NZ_CP009962.1"/>
</dbReference>
<dbReference type="STRING" id="279058.LT85_4522"/>
<name>A0A0A1FJ00_9BURK</name>
<accession>A0A0A1FJ00</accession>
<organism evidence="1 2">
    <name type="scientific">Collimonas arenae</name>
    <dbReference type="NCBI Taxonomy" id="279058"/>
    <lineage>
        <taxon>Bacteria</taxon>
        <taxon>Pseudomonadati</taxon>
        <taxon>Pseudomonadota</taxon>
        <taxon>Betaproteobacteria</taxon>
        <taxon>Burkholderiales</taxon>
        <taxon>Oxalobacteraceae</taxon>
        <taxon>Collimonas</taxon>
    </lineage>
</organism>
<sequence length="281" mass="30634">MTTPAAPDSFDSSALFLRAIDWSQPWLAPFRVLGRQLSAATDWRQALNAVVQARCIHNYQGLPLNFVAQAELPAAVAYEAFIGSSGKVPTRDNLHDFLNALIWLSFPAIKARLNALQAAELARAGTLSGSSKPRGATRDAATIFDENAALLLVRDNAAGQALTTALRNHQWTDAFVEQRAAFGVDAEVWLFGHALLEKLVRPYKAITAHTLVISAPEFYFSLGEDAKRGWIDQQIAADLAQHGSLVRRLTPLPVLGVPGWCAGQDDGFYADSAVFRPKRVK</sequence>
<dbReference type="KEGG" id="care:LT85_4522"/>
<dbReference type="Proteomes" id="UP000030302">
    <property type="component" value="Chromosome"/>
</dbReference>
<evidence type="ECO:0000313" key="1">
    <source>
        <dbReference type="EMBL" id="AIY43680.1"/>
    </source>
</evidence>
<keyword evidence="2" id="KW-1185">Reference proteome</keyword>
<dbReference type="AlphaFoldDB" id="A0A0A1FJ00"/>
<dbReference type="OrthoDB" id="5292474at2"/>
<evidence type="ECO:0000313" key="2">
    <source>
        <dbReference type="Proteomes" id="UP000030302"/>
    </source>
</evidence>
<dbReference type="HOGENOM" id="CLU_067037_0_0_4"/>
<gene>
    <name evidence="1" type="ORF">LT85_4522</name>
</gene>
<dbReference type="EMBL" id="CP009962">
    <property type="protein sequence ID" value="AIY43680.1"/>
    <property type="molecule type" value="Genomic_DNA"/>
</dbReference>
<proteinExistence type="predicted"/>
<keyword evidence="1" id="KW-0472">Membrane</keyword>